<evidence type="ECO:0000256" key="1">
    <source>
        <dbReference type="ARBA" id="ARBA00009437"/>
    </source>
</evidence>
<accession>C0D8W2</accession>
<dbReference type="GO" id="GO:0003700">
    <property type="term" value="F:DNA-binding transcription factor activity"/>
    <property type="evidence" value="ECO:0007669"/>
    <property type="project" value="InterPro"/>
</dbReference>
<gene>
    <name evidence="5" type="ORF">CLOSTASPAR_05711</name>
</gene>
<evidence type="ECO:0000259" key="4">
    <source>
        <dbReference type="PROSITE" id="PS50931"/>
    </source>
</evidence>
<organism evidence="5 6">
    <name type="scientific">[Clostridium] asparagiforme DSM 15981</name>
    <dbReference type="NCBI Taxonomy" id="518636"/>
    <lineage>
        <taxon>Bacteria</taxon>
        <taxon>Bacillati</taxon>
        <taxon>Bacillota</taxon>
        <taxon>Clostridia</taxon>
        <taxon>Lachnospirales</taxon>
        <taxon>Lachnospiraceae</taxon>
        <taxon>Enterocloster</taxon>
    </lineage>
</organism>
<dbReference type="SUPFAM" id="SSF46785">
    <property type="entry name" value="Winged helix' DNA-binding domain"/>
    <property type="match status" value="1"/>
</dbReference>
<feature type="non-terminal residue" evidence="5">
    <location>
        <position position="89"/>
    </location>
</feature>
<dbReference type="EMBL" id="ACCJ01000467">
    <property type="protein sequence ID" value="EEG52224.1"/>
    <property type="molecule type" value="Genomic_DNA"/>
</dbReference>
<dbReference type="Gene3D" id="1.10.10.10">
    <property type="entry name" value="Winged helix-like DNA-binding domain superfamily/Winged helix DNA-binding domain"/>
    <property type="match status" value="1"/>
</dbReference>
<comment type="similarity">
    <text evidence="1">Belongs to the LysR transcriptional regulatory family.</text>
</comment>
<dbReference type="InterPro" id="IPR036390">
    <property type="entry name" value="WH_DNA-bd_sf"/>
</dbReference>
<comment type="caution">
    <text evidence="5">The sequence shown here is derived from an EMBL/GenBank/DDBJ whole genome shotgun (WGS) entry which is preliminary data.</text>
</comment>
<dbReference type="PANTHER" id="PTHR30126:SF96">
    <property type="entry name" value="TRANSCRIPTIONAL REGULATORY PROTEIN, LYSR FAMILY"/>
    <property type="match status" value="1"/>
</dbReference>
<dbReference type="PROSITE" id="PS50931">
    <property type="entry name" value="HTH_LYSR"/>
    <property type="match status" value="1"/>
</dbReference>
<dbReference type="AlphaFoldDB" id="C0D8W2"/>
<dbReference type="PANTHER" id="PTHR30126">
    <property type="entry name" value="HTH-TYPE TRANSCRIPTIONAL REGULATOR"/>
    <property type="match status" value="1"/>
</dbReference>
<keyword evidence="2" id="KW-0805">Transcription regulation</keyword>
<feature type="domain" description="HTH lysR-type" evidence="4">
    <location>
        <begin position="1"/>
        <end position="57"/>
    </location>
</feature>
<dbReference type="Proteomes" id="UP000004756">
    <property type="component" value="Unassembled WGS sequence"/>
</dbReference>
<dbReference type="InterPro" id="IPR000847">
    <property type="entry name" value="LysR_HTH_N"/>
</dbReference>
<name>C0D8W2_9FIRM</name>
<protein>
    <submittedName>
        <fullName evidence="5">Transcriptional regulator, LysR family</fullName>
    </submittedName>
</protein>
<sequence length="89" mass="10357">MKQEMRYIYEVYQEKSFSQAAKNLFISQPALSSSIRKAERGIGFEIFDRNTLPIRLTEAGKLYIDAIEKIMAVERELEYRLSEMASLNS</sequence>
<proteinExistence type="inferred from homology"/>
<evidence type="ECO:0000256" key="3">
    <source>
        <dbReference type="ARBA" id="ARBA00023163"/>
    </source>
</evidence>
<evidence type="ECO:0000313" key="5">
    <source>
        <dbReference type="EMBL" id="EEG52224.1"/>
    </source>
</evidence>
<dbReference type="InterPro" id="IPR036388">
    <property type="entry name" value="WH-like_DNA-bd_sf"/>
</dbReference>
<keyword evidence="3" id="KW-0804">Transcription</keyword>
<dbReference type="Pfam" id="PF00126">
    <property type="entry name" value="HTH_1"/>
    <property type="match status" value="1"/>
</dbReference>
<dbReference type="RefSeq" id="WP_007717596.1">
    <property type="nucleotide sequence ID" value="NZ_GG657592.1"/>
</dbReference>
<evidence type="ECO:0000256" key="2">
    <source>
        <dbReference type="ARBA" id="ARBA00023015"/>
    </source>
</evidence>
<dbReference type="HOGENOM" id="CLU_039613_20_7_9"/>
<dbReference type="PRINTS" id="PR00039">
    <property type="entry name" value="HTHLYSR"/>
</dbReference>
<evidence type="ECO:0000313" key="6">
    <source>
        <dbReference type="Proteomes" id="UP000004756"/>
    </source>
</evidence>
<reference evidence="5 6" key="1">
    <citation type="submission" date="2009-02" db="EMBL/GenBank/DDBJ databases">
        <title>Draft genome sequence of Clostridium asparagiforme (DSM 15981).</title>
        <authorList>
            <person name="Sudarsanam P."/>
            <person name="Ley R."/>
            <person name="Guruge J."/>
            <person name="Turnbaugh P.J."/>
            <person name="Mahowald M."/>
            <person name="Liep D."/>
            <person name="Gordon J."/>
        </authorList>
    </citation>
    <scope>NUCLEOTIDE SEQUENCE [LARGE SCALE GENOMIC DNA]</scope>
    <source>
        <strain evidence="5 6">DSM 15981</strain>
    </source>
</reference>
<keyword evidence="6" id="KW-1185">Reference proteome</keyword>